<name>A0A5D2UJC7_GOSMU</name>
<keyword evidence="4" id="KW-1185">Reference proteome</keyword>
<dbReference type="PANTHER" id="PTHR36047:SF1">
    <property type="entry name" value="OS01G0191000 PROTEIN"/>
    <property type="match status" value="1"/>
</dbReference>
<evidence type="ECO:0000313" key="3">
    <source>
        <dbReference type="EMBL" id="TYI77631.1"/>
    </source>
</evidence>
<feature type="coiled-coil region" evidence="1">
    <location>
        <begin position="74"/>
        <end position="101"/>
    </location>
</feature>
<sequence length="121" mass="13828">MDVDSQPIMEETILVGDDLMMGPPSPVIPQEITSHVLKGVELCDGILRNLFLCLQINDIEPFSYTFFYSCYVWCLVLQAELESFKMEYENARLKCNAADERANILASKVIGLEDKVTKFQW</sequence>
<evidence type="ECO:0000313" key="4">
    <source>
        <dbReference type="Proteomes" id="UP000323597"/>
    </source>
</evidence>
<dbReference type="EMBL" id="CM017654">
    <property type="protein sequence ID" value="TYI77631.1"/>
    <property type="molecule type" value="Genomic_DNA"/>
</dbReference>
<protein>
    <recommendedName>
        <fullName evidence="2">DUF7803 domain-containing protein</fullName>
    </recommendedName>
</protein>
<proteinExistence type="predicted"/>
<dbReference type="Proteomes" id="UP000323597">
    <property type="component" value="Chromosome D06"/>
</dbReference>
<organism evidence="3 4">
    <name type="scientific">Gossypium mustelinum</name>
    <name type="common">Cotton</name>
    <name type="synonym">Gossypium caicoense</name>
    <dbReference type="NCBI Taxonomy" id="34275"/>
    <lineage>
        <taxon>Eukaryota</taxon>
        <taxon>Viridiplantae</taxon>
        <taxon>Streptophyta</taxon>
        <taxon>Embryophyta</taxon>
        <taxon>Tracheophyta</taxon>
        <taxon>Spermatophyta</taxon>
        <taxon>Magnoliopsida</taxon>
        <taxon>eudicotyledons</taxon>
        <taxon>Gunneridae</taxon>
        <taxon>Pentapetalae</taxon>
        <taxon>rosids</taxon>
        <taxon>malvids</taxon>
        <taxon>Malvales</taxon>
        <taxon>Malvaceae</taxon>
        <taxon>Malvoideae</taxon>
        <taxon>Gossypium</taxon>
    </lineage>
</organism>
<dbReference type="InterPro" id="IPR056705">
    <property type="entry name" value="DUF7803"/>
</dbReference>
<dbReference type="AlphaFoldDB" id="A0A5D2UJC7"/>
<feature type="non-terminal residue" evidence="3">
    <location>
        <position position="121"/>
    </location>
</feature>
<reference evidence="3 4" key="1">
    <citation type="submission" date="2019-07" db="EMBL/GenBank/DDBJ databases">
        <title>WGS assembly of Gossypium mustelinum.</title>
        <authorList>
            <person name="Chen Z.J."/>
            <person name="Sreedasyam A."/>
            <person name="Ando A."/>
            <person name="Song Q."/>
            <person name="De L."/>
            <person name="Hulse-Kemp A."/>
            <person name="Ding M."/>
            <person name="Ye W."/>
            <person name="Kirkbride R."/>
            <person name="Jenkins J."/>
            <person name="Plott C."/>
            <person name="Lovell J."/>
            <person name="Lin Y.-M."/>
            <person name="Vaughn R."/>
            <person name="Liu B."/>
            <person name="Li W."/>
            <person name="Simpson S."/>
            <person name="Scheffler B."/>
            <person name="Saski C."/>
            <person name="Grover C."/>
            <person name="Hu G."/>
            <person name="Conover J."/>
            <person name="Carlson J."/>
            <person name="Shu S."/>
            <person name="Boston L."/>
            <person name="Williams M."/>
            <person name="Peterson D."/>
            <person name="Mcgee K."/>
            <person name="Jones D."/>
            <person name="Wendel J."/>
            <person name="Stelly D."/>
            <person name="Grimwood J."/>
            <person name="Schmutz J."/>
        </authorList>
    </citation>
    <scope>NUCLEOTIDE SEQUENCE [LARGE SCALE GENOMIC DNA]</scope>
    <source>
        <strain evidence="3">1408120.09</strain>
    </source>
</reference>
<accession>A0A5D2UJC7</accession>
<gene>
    <name evidence="3" type="ORF">E1A91_D06G155000v1</name>
</gene>
<feature type="domain" description="DUF7803" evidence="2">
    <location>
        <begin position="1"/>
        <end position="65"/>
    </location>
</feature>
<evidence type="ECO:0000256" key="1">
    <source>
        <dbReference type="SAM" id="Coils"/>
    </source>
</evidence>
<evidence type="ECO:0000259" key="2">
    <source>
        <dbReference type="Pfam" id="PF25086"/>
    </source>
</evidence>
<dbReference type="PANTHER" id="PTHR36047">
    <property type="entry name" value="OS01G0191000 PROTEIN"/>
    <property type="match status" value="1"/>
</dbReference>
<dbReference type="Pfam" id="PF25086">
    <property type="entry name" value="DUF7803"/>
    <property type="match status" value="1"/>
</dbReference>
<keyword evidence="1" id="KW-0175">Coiled coil</keyword>